<reference evidence="1 2" key="1">
    <citation type="submission" date="2015-12" db="EMBL/GenBank/DDBJ databases">
        <title>Diversity of Burkholderia near neighbor genomes.</title>
        <authorList>
            <person name="Sahl J."/>
            <person name="Wagner D."/>
            <person name="Keim P."/>
        </authorList>
    </citation>
    <scope>NUCLEOTIDE SEQUENCE [LARGE SCALE GENOMIC DNA]</scope>
    <source>
        <strain evidence="1 2">BDU8</strain>
    </source>
</reference>
<dbReference type="Proteomes" id="UP000067711">
    <property type="component" value="Chromosome 1"/>
</dbReference>
<accession>A0A1B4G5U5</accession>
<evidence type="ECO:0008006" key="3">
    <source>
        <dbReference type="Google" id="ProtNLM"/>
    </source>
</evidence>
<evidence type="ECO:0000313" key="1">
    <source>
        <dbReference type="EMBL" id="AOJ11301.1"/>
    </source>
</evidence>
<organism evidence="1 2">
    <name type="scientific">Burkholderia mayonis</name>
    <dbReference type="NCBI Taxonomy" id="1385591"/>
    <lineage>
        <taxon>Bacteria</taxon>
        <taxon>Pseudomonadati</taxon>
        <taxon>Pseudomonadota</taxon>
        <taxon>Betaproteobacteria</taxon>
        <taxon>Burkholderiales</taxon>
        <taxon>Burkholderiaceae</taxon>
        <taxon>Burkholderia</taxon>
        <taxon>pseudomallei group</taxon>
    </lineage>
</organism>
<dbReference type="RefSeq" id="WP_066495303.1">
    <property type="nucleotide sequence ID" value="NZ_CP013389.1"/>
</dbReference>
<gene>
    <name evidence="1" type="ORF">WS71_29900</name>
</gene>
<proteinExistence type="predicted"/>
<dbReference type="InterPro" id="IPR021815">
    <property type="entry name" value="TsiV"/>
</dbReference>
<dbReference type="EMBL" id="CP013389">
    <property type="protein sequence ID" value="AOJ11301.1"/>
    <property type="molecule type" value="Genomic_DNA"/>
</dbReference>
<dbReference type="AlphaFoldDB" id="A0A1B4G5U5"/>
<dbReference type="Pfam" id="PF11876">
    <property type="entry name" value="TsiV"/>
    <property type="match status" value="1"/>
</dbReference>
<sequence length="397" mass="43822">MIANPIHWLNAHIHSLYQVAHPERSHARDVAVPCVIGTVLFKRGASPAGRSAIRACVDDYLDLFGEHIGGGKNGDESYREKSAKGIDDIRLAITRTPSTQKVGMEISNVPDAETAREYHLAVETAEDVHEAKFGLVSCLKFSMPAREFLRIERHRVYQDLLLRICSRLDICGGYGGLSVVLPRHYRRYLPHEYRMARTFAGLEVDADPFAARRLGAPLHFKSVNWYTILGENAIAAIGGAEALHARADDREIEIMPAGNGLLVKAGKCPSLGAPQEGLPAAYVAANRLLRRARHPHHPPLHPNPLPGLGFDQAATDKWIRRFDVEAEVRRSGQRCPETGIWEALGTDAEPRHLAAGDLFPDMRYSNHNGEPILGPVDWQKADSLIGAPCRHQSDNAP</sequence>
<name>A0A1B4G5U5_9BURK</name>
<protein>
    <recommendedName>
        <fullName evidence="3">DUF3396 domain-containing protein</fullName>
    </recommendedName>
</protein>
<evidence type="ECO:0000313" key="2">
    <source>
        <dbReference type="Proteomes" id="UP000067711"/>
    </source>
</evidence>